<accession>A0A917XK88</accession>
<dbReference type="GO" id="GO:0005829">
    <property type="term" value="C:cytosol"/>
    <property type="evidence" value="ECO:0007669"/>
    <property type="project" value="TreeGrafter"/>
</dbReference>
<dbReference type="InterPro" id="IPR034466">
    <property type="entry name" value="Methyltransferase_Class_B"/>
</dbReference>
<feature type="domain" description="B12-binding" evidence="6">
    <location>
        <begin position="32"/>
        <end position="171"/>
    </location>
</feature>
<evidence type="ECO:0000256" key="2">
    <source>
        <dbReference type="ARBA" id="ARBA00022691"/>
    </source>
</evidence>
<evidence type="ECO:0000259" key="7">
    <source>
        <dbReference type="PROSITE" id="PS51918"/>
    </source>
</evidence>
<dbReference type="GO" id="GO:0031419">
    <property type="term" value="F:cobalamin binding"/>
    <property type="evidence" value="ECO:0007669"/>
    <property type="project" value="InterPro"/>
</dbReference>
<evidence type="ECO:0000256" key="4">
    <source>
        <dbReference type="ARBA" id="ARBA00023004"/>
    </source>
</evidence>
<keyword evidence="4" id="KW-0408">Iron</keyword>
<dbReference type="InterPro" id="IPR006158">
    <property type="entry name" value="Cobalamin-bd"/>
</dbReference>
<dbReference type="GO" id="GO:0003824">
    <property type="term" value="F:catalytic activity"/>
    <property type="evidence" value="ECO:0007669"/>
    <property type="project" value="InterPro"/>
</dbReference>
<dbReference type="Gene3D" id="3.40.50.280">
    <property type="entry name" value="Cobalamin-binding domain"/>
    <property type="match status" value="1"/>
</dbReference>
<dbReference type="SFLD" id="SFLDS00029">
    <property type="entry name" value="Radical_SAM"/>
    <property type="match status" value="1"/>
</dbReference>
<dbReference type="EMBL" id="BMML01000023">
    <property type="protein sequence ID" value="GGN34822.1"/>
    <property type="molecule type" value="Genomic_DNA"/>
</dbReference>
<dbReference type="PROSITE" id="PS51918">
    <property type="entry name" value="RADICAL_SAM"/>
    <property type="match status" value="1"/>
</dbReference>
<dbReference type="PANTHER" id="PTHR43409">
    <property type="entry name" value="ANAEROBIC MAGNESIUM-PROTOPORPHYRIN IX MONOMETHYL ESTER CYCLASE-RELATED"/>
    <property type="match status" value="1"/>
</dbReference>
<evidence type="ECO:0000256" key="1">
    <source>
        <dbReference type="ARBA" id="ARBA00001966"/>
    </source>
</evidence>
<keyword evidence="5" id="KW-0411">Iron-sulfur</keyword>
<keyword evidence="2" id="KW-0949">S-adenosyl-L-methionine</keyword>
<organism evidence="8 9">
    <name type="scientific">Streptomyces fuscichromogenes</name>
    <dbReference type="NCBI Taxonomy" id="1324013"/>
    <lineage>
        <taxon>Bacteria</taxon>
        <taxon>Bacillati</taxon>
        <taxon>Actinomycetota</taxon>
        <taxon>Actinomycetes</taxon>
        <taxon>Kitasatosporales</taxon>
        <taxon>Streptomycetaceae</taxon>
        <taxon>Streptomyces</taxon>
    </lineage>
</organism>
<dbReference type="CDD" id="cd02068">
    <property type="entry name" value="radical_SAM_B12_BD"/>
    <property type="match status" value="1"/>
</dbReference>
<dbReference type="Proteomes" id="UP000653411">
    <property type="component" value="Unassembled WGS sequence"/>
</dbReference>
<dbReference type="SFLD" id="SFLDG01082">
    <property type="entry name" value="B12-binding_domain_containing"/>
    <property type="match status" value="1"/>
</dbReference>
<comment type="caution">
    <text evidence="8">The sequence shown here is derived from an EMBL/GenBank/DDBJ whole genome shotgun (WGS) entry which is preliminary data.</text>
</comment>
<dbReference type="InterPro" id="IPR006638">
    <property type="entry name" value="Elp3/MiaA/NifB-like_rSAM"/>
</dbReference>
<dbReference type="InterPro" id="IPR023404">
    <property type="entry name" value="rSAM_horseshoe"/>
</dbReference>
<dbReference type="Gene3D" id="3.80.30.20">
    <property type="entry name" value="tm_1862 like domain"/>
    <property type="match status" value="1"/>
</dbReference>
<dbReference type="AlphaFoldDB" id="A0A917XK88"/>
<dbReference type="Pfam" id="PF04055">
    <property type="entry name" value="Radical_SAM"/>
    <property type="match status" value="1"/>
</dbReference>
<dbReference type="GO" id="GO:0046872">
    <property type="term" value="F:metal ion binding"/>
    <property type="evidence" value="ECO:0007669"/>
    <property type="project" value="UniProtKB-KW"/>
</dbReference>
<comment type="cofactor">
    <cofactor evidence="1">
        <name>[4Fe-4S] cluster</name>
        <dbReference type="ChEBI" id="CHEBI:49883"/>
    </cofactor>
</comment>
<evidence type="ECO:0000313" key="8">
    <source>
        <dbReference type="EMBL" id="GGN34822.1"/>
    </source>
</evidence>
<evidence type="ECO:0000259" key="6">
    <source>
        <dbReference type="PROSITE" id="PS51332"/>
    </source>
</evidence>
<keyword evidence="3" id="KW-0479">Metal-binding</keyword>
<dbReference type="SFLD" id="SFLDG01123">
    <property type="entry name" value="methyltransferase_(Class_B)"/>
    <property type="match status" value="1"/>
</dbReference>
<evidence type="ECO:0000313" key="9">
    <source>
        <dbReference type="Proteomes" id="UP000653411"/>
    </source>
</evidence>
<dbReference type="InterPro" id="IPR051198">
    <property type="entry name" value="BchE-like"/>
</dbReference>
<dbReference type="PROSITE" id="PS51332">
    <property type="entry name" value="B12_BINDING"/>
    <property type="match status" value="1"/>
</dbReference>
<dbReference type="PANTHER" id="PTHR43409:SF16">
    <property type="entry name" value="SLR0320 PROTEIN"/>
    <property type="match status" value="1"/>
</dbReference>
<proteinExistence type="predicted"/>
<evidence type="ECO:0000256" key="5">
    <source>
        <dbReference type="ARBA" id="ARBA00023014"/>
    </source>
</evidence>
<dbReference type="Pfam" id="PF02310">
    <property type="entry name" value="B12-binding"/>
    <property type="match status" value="1"/>
</dbReference>
<gene>
    <name evidence="8" type="ORF">GCM10011578_076100</name>
</gene>
<reference evidence="8" key="1">
    <citation type="journal article" date="2014" name="Int. J. Syst. Evol. Microbiol.">
        <title>Complete genome sequence of Corynebacterium casei LMG S-19264T (=DSM 44701T), isolated from a smear-ripened cheese.</title>
        <authorList>
            <consortium name="US DOE Joint Genome Institute (JGI-PGF)"/>
            <person name="Walter F."/>
            <person name="Albersmeier A."/>
            <person name="Kalinowski J."/>
            <person name="Ruckert C."/>
        </authorList>
    </citation>
    <scope>NUCLEOTIDE SEQUENCE</scope>
    <source>
        <strain evidence="8">CGMCC 4.7110</strain>
    </source>
</reference>
<dbReference type="InterPro" id="IPR058240">
    <property type="entry name" value="rSAM_sf"/>
</dbReference>
<dbReference type="InterPro" id="IPR007197">
    <property type="entry name" value="rSAM"/>
</dbReference>
<name>A0A917XK88_9ACTN</name>
<dbReference type="SUPFAM" id="SSF102114">
    <property type="entry name" value="Radical SAM enzymes"/>
    <property type="match status" value="1"/>
</dbReference>
<sequence>MHVAFVHTPIPLREVKNRGDYWHSFDTRYIAAHPHVRPMRKILWELPHWVPWLAGVLAEAGFDSLEALDFYGDCAVVDGIDEAKITERLRSHPADVYLFSPMTVNLPQALRMAEIVKELHPRAVTVFGGVVATPLYEEVARNRSVDYVVRDRGEYALPELLLALRDRTDLSGIRNLVFERPGGELAVGRLNPYMPVEKIPFPKVDIFPEDTGLDLRYIRQNYALGCPFTCDFCTIQTIGRKPEYFTPDRVMAEVAAYRARFGEHHHVYFGDETFTANTQRTLDICSALEKAGNITYDCQTRLNCLRDARLPAALYDSGCRWLEIGLESSNPDTQHEFKQHTKLDPLEETLARLRDAGLPTCSYLIVGLPNEKPDDMKRTVDWAASLIDRGLLHASYLSLFVPYPGTPMFSHPERYGMKLLHRRFDLYNEELAPVVDTRYARSDEVYDIFVDGVGVLAEAMSRTPSLTFDRAERVSPHRAYGEFWRTG</sequence>
<feature type="domain" description="Radical SAM core" evidence="7">
    <location>
        <begin position="210"/>
        <end position="438"/>
    </location>
</feature>
<dbReference type="SMART" id="SM00729">
    <property type="entry name" value="Elp3"/>
    <property type="match status" value="1"/>
</dbReference>
<dbReference type="GO" id="GO:0051539">
    <property type="term" value="F:4 iron, 4 sulfur cluster binding"/>
    <property type="evidence" value="ECO:0007669"/>
    <property type="project" value="UniProtKB-KW"/>
</dbReference>
<protein>
    <submittedName>
        <fullName evidence="8">Uncharacterized protein</fullName>
    </submittedName>
</protein>
<evidence type="ECO:0000256" key="3">
    <source>
        <dbReference type="ARBA" id="ARBA00022723"/>
    </source>
</evidence>
<keyword evidence="9" id="KW-1185">Reference proteome</keyword>
<dbReference type="CDD" id="cd01335">
    <property type="entry name" value="Radical_SAM"/>
    <property type="match status" value="1"/>
</dbReference>
<reference evidence="8" key="2">
    <citation type="submission" date="2020-09" db="EMBL/GenBank/DDBJ databases">
        <authorList>
            <person name="Sun Q."/>
            <person name="Zhou Y."/>
        </authorList>
    </citation>
    <scope>NUCLEOTIDE SEQUENCE</scope>
    <source>
        <strain evidence="8">CGMCC 4.7110</strain>
    </source>
</reference>
<dbReference type="RefSeq" id="WP_189267475.1">
    <property type="nucleotide sequence ID" value="NZ_BMML01000023.1"/>
</dbReference>